<feature type="compositionally biased region" description="Pro residues" evidence="1">
    <location>
        <begin position="632"/>
        <end position="671"/>
    </location>
</feature>
<evidence type="ECO:0000256" key="1">
    <source>
        <dbReference type="SAM" id="MobiDB-lite"/>
    </source>
</evidence>
<dbReference type="NCBIfam" id="NF038134">
    <property type="entry name" value="choice_anch_M"/>
    <property type="match status" value="2"/>
</dbReference>
<dbReference type="EMBL" id="JAPCID010000038">
    <property type="protein sequence ID" value="MDA0140347.1"/>
    <property type="molecule type" value="Genomic_DNA"/>
</dbReference>
<evidence type="ECO:0000256" key="2">
    <source>
        <dbReference type="SAM" id="SignalP"/>
    </source>
</evidence>
<dbReference type="RefSeq" id="WP_270006622.1">
    <property type="nucleotide sequence ID" value="NZ_JAPCID010000038.1"/>
</dbReference>
<feature type="region of interest" description="Disordered" evidence="1">
    <location>
        <begin position="284"/>
        <end position="312"/>
    </location>
</feature>
<comment type="caution">
    <text evidence="3">The sequence shown here is derived from an EMBL/GenBank/DDBJ whole genome shotgun (WGS) entry which is preliminary data.</text>
</comment>
<reference evidence="3" key="1">
    <citation type="submission" date="2022-10" db="EMBL/GenBank/DDBJ databases">
        <title>The WGS of Solirubrobacter sp. CPCC 204708.</title>
        <authorList>
            <person name="Jiang Z."/>
        </authorList>
    </citation>
    <scope>NUCLEOTIDE SEQUENCE</scope>
    <source>
        <strain evidence="3">CPCC 204708</strain>
    </source>
</reference>
<sequence>MRVLLGVLLALVAPAVASAAPPVVLDAGHADIGPFWVGEELRMQVKAGDVSHEFDDVVIRIGPEGRIRVPASGSAGKEWEYVGNRGAWVWRLPEDASHNLLWAGFGNSPTQDLLRPFNMTLDGVSGPGEVVLWAMGADMPFWSTRQGLPMARTSTGHFHMAWYVTEPGVYCLNMGASARRAAGRATAQAQLTIVTATDAAGAPIDASTIVPCGRRGSEAPVASPTAVPAAAAGGPAHVVTSDRYELRPRLDGDALAVDLAQFSGRDPGSTRRPEDVVFYQRAPRLPPTAPWQSPSGGDVAQLRPGTSGPQLGWSTTRIADGDLQWRLVNVDGPGTVTIDDAVSRTHEQRPVLGGGQNTYTLWPGSTSEGTWSFSAPGVYCVGLEWRTDNGASVQHKLTFAIDTPPGTPATIDPATVKPCARPAGEPARRVLSTGHVDLSARVLEGRLEVSIGDDTAGARTYRAPGSVTLAARAAARRAVPADAGFAFLGAAGDPVWVLPQTQDPDLLWPGWSTERIPAGTLQGPLRWTLRAARGPGHVALWQNADLEGAPRVVFNTRDGVPDAADVPLGIHAHGNWAFSREGVYCLDVTMSGTYRSGRVLTAEATVLVAVGAIDAAAASERDCTPGVDPVPDQDPPPGSDPPVDQAPPPATIVPAPPPAPAPAVTPVPRPSAPKLTIAKRVRLNTKTIRVDCQLAAAGRCTVTATLSRATARRLGLRTLTIGRGSASRSAAGTHTVTVRLSTKARKALSRSKRSVAVTLTASTGGASTTKTVVLRR</sequence>
<organism evidence="3 4">
    <name type="scientific">Solirubrobacter deserti</name>
    <dbReference type="NCBI Taxonomy" id="2282478"/>
    <lineage>
        <taxon>Bacteria</taxon>
        <taxon>Bacillati</taxon>
        <taxon>Actinomycetota</taxon>
        <taxon>Thermoleophilia</taxon>
        <taxon>Solirubrobacterales</taxon>
        <taxon>Solirubrobacteraceae</taxon>
        <taxon>Solirubrobacter</taxon>
    </lineage>
</organism>
<name>A0ABT4RP55_9ACTN</name>
<protein>
    <submittedName>
        <fullName evidence="3">Choice-of-anchor M domain-containing protein</fullName>
    </submittedName>
</protein>
<dbReference type="NCBIfam" id="TIGR03769">
    <property type="entry name" value="P_ac_wall_RPT"/>
    <property type="match status" value="1"/>
</dbReference>
<keyword evidence="4" id="KW-1185">Reference proteome</keyword>
<feature type="chain" id="PRO_5047333797" evidence="2">
    <location>
        <begin position="20"/>
        <end position="776"/>
    </location>
</feature>
<feature type="signal peptide" evidence="2">
    <location>
        <begin position="1"/>
        <end position="19"/>
    </location>
</feature>
<dbReference type="InterPro" id="IPR022435">
    <property type="entry name" value="Surface-anchored_actinobac"/>
</dbReference>
<dbReference type="Proteomes" id="UP001147700">
    <property type="component" value="Unassembled WGS sequence"/>
</dbReference>
<gene>
    <name evidence="3" type="ORF">OJ962_22810</name>
</gene>
<keyword evidence="2" id="KW-0732">Signal</keyword>
<proteinExistence type="predicted"/>
<accession>A0ABT4RP55</accession>
<evidence type="ECO:0000313" key="3">
    <source>
        <dbReference type="EMBL" id="MDA0140347.1"/>
    </source>
</evidence>
<feature type="region of interest" description="Disordered" evidence="1">
    <location>
        <begin position="620"/>
        <end position="671"/>
    </location>
</feature>
<evidence type="ECO:0000313" key="4">
    <source>
        <dbReference type="Proteomes" id="UP001147700"/>
    </source>
</evidence>